<evidence type="ECO:0000256" key="7">
    <source>
        <dbReference type="SAM" id="Phobius"/>
    </source>
</evidence>
<feature type="transmembrane region" description="Helical" evidence="7">
    <location>
        <begin position="293"/>
        <end position="317"/>
    </location>
</feature>
<dbReference type="OrthoDB" id="9777774at2"/>
<comment type="caution">
    <text evidence="8">The sequence shown here is derived from an EMBL/GenBank/DDBJ whole genome shotgun (WGS) entry which is preliminary data.</text>
</comment>
<organism evidence="8 9">
    <name type="scientific">Marinobacter nanhaiticus D15-8W</name>
    <dbReference type="NCBI Taxonomy" id="626887"/>
    <lineage>
        <taxon>Bacteria</taxon>
        <taxon>Pseudomonadati</taxon>
        <taxon>Pseudomonadota</taxon>
        <taxon>Gammaproteobacteria</taxon>
        <taxon>Pseudomonadales</taxon>
        <taxon>Marinobacteraceae</taxon>
        <taxon>Marinobacter</taxon>
    </lineage>
</organism>
<keyword evidence="6 7" id="KW-0472">Membrane</keyword>
<reference evidence="8 9" key="1">
    <citation type="journal article" date="2013" name="Genome Announc.">
        <title>Genome Sequence of the Polycyclic Aromatic Hydrocarbon-Degrading Bacterium Strain Marinobacter nanhaiticus D15-8WT.</title>
        <authorList>
            <person name="Cui Z."/>
            <person name="Gao W."/>
            <person name="Li Q."/>
            <person name="Xu G."/>
            <person name="Zheng L."/>
        </authorList>
    </citation>
    <scope>NUCLEOTIDE SEQUENCE [LARGE SCALE GENOMIC DNA]</scope>
    <source>
        <strain evidence="8 9">D15-8W</strain>
    </source>
</reference>
<evidence type="ECO:0000256" key="3">
    <source>
        <dbReference type="ARBA" id="ARBA00022475"/>
    </source>
</evidence>
<proteinExistence type="inferred from homology"/>
<dbReference type="HOGENOM" id="CLU_813244_0_0_6"/>
<evidence type="ECO:0000256" key="6">
    <source>
        <dbReference type="ARBA" id="ARBA00023136"/>
    </source>
</evidence>
<comment type="subcellular location">
    <subcellularLocation>
        <location evidence="1">Cell membrane</location>
        <topology evidence="1">Multi-pass membrane protein</topology>
    </subcellularLocation>
</comment>
<evidence type="ECO:0000256" key="1">
    <source>
        <dbReference type="ARBA" id="ARBA00004651"/>
    </source>
</evidence>
<evidence type="ECO:0000256" key="4">
    <source>
        <dbReference type="ARBA" id="ARBA00022692"/>
    </source>
</evidence>
<dbReference type="RefSeq" id="WP_004580319.1">
    <property type="nucleotide sequence ID" value="NZ_AP028878.1"/>
</dbReference>
<keyword evidence="3" id="KW-1003">Cell membrane</keyword>
<dbReference type="Pfam" id="PF03773">
    <property type="entry name" value="ArsP_1"/>
    <property type="match status" value="2"/>
</dbReference>
<evidence type="ECO:0008006" key="10">
    <source>
        <dbReference type="Google" id="ProtNLM"/>
    </source>
</evidence>
<dbReference type="Proteomes" id="UP000013165">
    <property type="component" value="Unassembled WGS sequence"/>
</dbReference>
<sequence>MRLSGVWLLSALLLLIGSFWPRADAGFAWAVGSELIKLLPLILFVSLLAGWAASGRLVGKINALLDQGPMRGIIVASVIGAITPVCGIAVAPIVAALLRQGLPLGVAMAFWLSSPISDPGMIVLTAGILGWGFAVAKLFAALLLGVVAGVVALCVENRFPHTRWLRSTTISPVSGPGCQASSPTRWFDEALDTFWLVSRWLTLALIIEALLRSQLEGSGLATLLGTDSRWAVPLAVAVGGPLYIESYAALPLLRGFIDAGLSPGAAMAFLISGAAISFYAAIAVWSLVRPVVFALYLTLGLIGALFIGWVIDSLGWLG</sequence>
<dbReference type="InterPro" id="IPR053166">
    <property type="entry name" value="UPF0718_permease"/>
</dbReference>
<evidence type="ECO:0000256" key="2">
    <source>
        <dbReference type="ARBA" id="ARBA00006386"/>
    </source>
</evidence>
<evidence type="ECO:0000256" key="5">
    <source>
        <dbReference type="ARBA" id="ARBA00022989"/>
    </source>
</evidence>
<dbReference type="eggNOG" id="COG0701">
    <property type="taxonomic scope" value="Bacteria"/>
</dbReference>
<dbReference type="AlphaFoldDB" id="N6W701"/>
<feature type="transmembrane region" description="Helical" evidence="7">
    <location>
        <begin position="35"/>
        <end position="53"/>
    </location>
</feature>
<protein>
    <recommendedName>
        <fullName evidence="10">Permease</fullName>
    </recommendedName>
</protein>
<keyword evidence="5 7" id="KW-1133">Transmembrane helix</keyword>
<keyword evidence="9" id="KW-1185">Reference proteome</keyword>
<dbReference type="InterPro" id="IPR005524">
    <property type="entry name" value="DUF318"/>
</dbReference>
<keyword evidence="4 7" id="KW-0812">Transmembrane</keyword>
<dbReference type="GO" id="GO:0005886">
    <property type="term" value="C:plasma membrane"/>
    <property type="evidence" value="ECO:0007669"/>
    <property type="project" value="UniProtKB-SubCell"/>
</dbReference>
<dbReference type="EMBL" id="APLQ01000011">
    <property type="protein sequence ID" value="ENO16029.1"/>
    <property type="molecule type" value="Genomic_DNA"/>
</dbReference>
<feature type="transmembrane region" description="Helical" evidence="7">
    <location>
        <begin position="122"/>
        <end position="155"/>
    </location>
</feature>
<dbReference type="PANTHER" id="PTHR42775">
    <property type="entry name" value="PERMEASE RV2963-RELATED"/>
    <property type="match status" value="1"/>
</dbReference>
<name>N6W701_9GAMM</name>
<evidence type="ECO:0000313" key="9">
    <source>
        <dbReference type="Proteomes" id="UP000013165"/>
    </source>
</evidence>
<dbReference type="PANTHER" id="PTHR42775:SF1">
    <property type="entry name" value="PERMEASE RV2963-RELATED"/>
    <property type="match status" value="1"/>
</dbReference>
<dbReference type="PATRIC" id="fig|626887.3.peg.2362"/>
<comment type="similarity">
    <text evidence="2">Belongs to the UPF0718 family.</text>
</comment>
<evidence type="ECO:0000313" key="8">
    <source>
        <dbReference type="EMBL" id="ENO16029.1"/>
    </source>
</evidence>
<feature type="transmembrane region" description="Helical" evidence="7">
    <location>
        <begin position="231"/>
        <end position="253"/>
    </location>
</feature>
<dbReference type="STRING" id="626887.J057_11771"/>
<accession>N6W701</accession>
<feature type="transmembrane region" description="Helical" evidence="7">
    <location>
        <begin position="73"/>
        <end position="102"/>
    </location>
</feature>
<gene>
    <name evidence="8" type="ORF">J057_11771</name>
</gene>
<feature type="transmembrane region" description="Helical" evidence="7">
    <location>
        <begin position="265"/>
        <end position="287"/>
    </location>
</feature>